<dbReference type="Pfam" id="PF01243">
    <property type="entry name" value="PNPOx_N"/>
    <property type="match status" value="1"/>
</dbReference>
<evidence type="ECO:0000313" key="3">
    <source>
        <dbReference type="EMBL" id="RBP06501.1"/>
    </source>
</evidence>
<keyword evidence="1" id="KW-0560">Oxidoreductase</keyword>
<evidence type="ECO:0000313" key="4">
    <source>
        <dbReference type="Proteomes" id="UP000253529"/>
    </source>
</evidence>
<feature type="domain" description="Pyridoxamine 5'-phosphate oxidase N-terminal" evidence="2">
    <location>
        <begin position="6"/>
        <end position="128"/>
    </location>
</feature>
<dbReference type="RefSeq" id="WP_113891565.1">
    <property type="nucleotide sequence ID" value="NZ_QNRK01000030.1"/>
</dbReference>
<comment type="caution">
    <text evidence="3">The sequence shown here is derived from an EMBL/GenBank/DDBJ whole genome shotgun (WGS) entry which is preliminary data.</text>
</comment>
<proteinExistence type="predicted"/>
<dbReference type="AlphaFoldDB" id="A0A366EVS2"/>
<dbReference type="GO" id="GO:0005829">
    <property type="term" value="C:cytosol"/>
    <property type="evidence" value="ECO:0007669"/>
    <property type="project" value="TreeGrafter"/>
</dbReference>
<organism evidence="3 4">
    <name type="scientific">Roseiarcus fermentans</name>
    <dbReference type="NCBI Taxonomy" id="1473586"/>
    <lineage>
        <taxon>Bacteria</taxon>
        <taxon>Pseudomonadati</taxon>
        <taxon>Pseudomonadota</taxon>
        <taxon>Alphaproteobacteria</taxon>
        <taxon>Hyphomicrobiales</taxon>
        <taxon>Roseiarcaceae</taxon>
        <taxon>Roseiarcus</taxon>
    </lineage>
</organism>
<dbReference type="InterPro" id="IPR052019">
    <property type="entry name" value="F420H2_bilvrd_red/Heme_oxyg"/>
</dbReference>
<dbReference type="SUPFAM" id="SSF50475">
    <property type="entry name" value="FMN-binding split barrel"/>
    <property type="match status" value="1"/>
</dbReference>
<dbReference type="Gene3D" id="2.30.110.10">
    <property type="entry name" value="Electron Transport, Fmn-binding Protein, Chain A"/>
    <property type="match status" value="1"/>
</dbReference>
<evidence type="ECO:0000259" key="2">
    <source>
        <dbReference type="Pfam" id="PF01243"/>
    </source>
</evidence>
<dbReference type="GO" id="GO:0070967">
    <property type="term" value="F:coenzyme F420 binding"/>
    <property type="evidence" value="ECO:0007669"/>
    <property type="project" value="TreeGrafter"/>
</dbReference>
<gene>
    <name evidence="3" type="ORF">DFR50_13058</name>
</gene>
<evidence type="ECO:0000256" key="1">
    <source>
        <dbReference type="ARBA" id="ARBA00023002"/>
    </source>
</evidence>
<dbReference type="Proteomes" id="UP000253529">
    <property type="component" value="Unassembled WGS sequence"/>
</dbReference>
<dbReference type="GO" id="GO:0016627">
    <property type="term" value="F:oxidoreductase activity, acting on the CH-CH group of donors"/>
    <property type="evidence" value="ECO:0007669"/>
    <property type="project" value="TreeGrafter"/>
</dbReference>
<dbReference type="PANTHER" id="PTHR35176">
    <property type="entry name" value="HEME OXYGENASE HI_0854-RELATED"/>
    <property type="match status" value="1"/>
</dbReference>
<accession>A0A366EVS2</accession>
<dbReference type="InterPro" id="IPR011576">
    <property type="entry name" value="Pyridox_Oxase_N"/>
</dbReference>
<keyword evidence="4" id="KW-1185">Reference proteome</keyword>
<protein>
    <submittedName>
        <fullName evidence="3">Pyridoxamine 5'-phosphate oxidase</fullName>
    </submittedName>
</protein>
<dbReference type="PANTHER" id="PTHR35176:SF6">
    <property type="entry name" value="HEME OXYGENASE HI_0854-RELATED"/>
    <property type="match status" value="1"/>
</dbReference>
<name>A0A366EVS2_9HYPH</name>
<dbReference type="InterPro" id="IPR012349">
    <property type="entry name" value="Split_barrel_FMN-bd"/>
</dbReference>
<dbReference type="EMBL" id="QNRK01000030">
    <property type="protein sequence ID" value="RBP06501.1"/>
    <property type="molecule type" value="Genomic_DNA"/>
</dbReference>
<sequence>MDSATHDKIVAILGGGREMTLATIRPDGFPQATTVSYVHDGLTLYFGTAADSQKARNIALDDKVSLTVNLPYDRTEEILGLSMGARAARVVDRAEIAKVGDLMLRRFPEGADFGPDEADAIAIFSIAPVVVSVLDYRNGIGHTELVTI</sequence>
<dbReference type="OrthoDB" id="3693562at2"/>
<reference evidence="3 4" key="1">
    <citation type="submission" date="2018-06" db="EMBL/GenBank/DDBJ databases">
        <title>Genomic Encyclopedia of Type Strains, Phase IV (KMG-IV): sequencing the most valuable type-strain genomes for metagenomic binning, comparative biology and taxonomic classification.</title>
        <authorList>
            <person name="Goeker M."/>
        </authorList>
    </citation>
    <scope>NUCLEOTIDE SEQUENCE [LARGE SCALE GENOMIC DNA]</scope>
    <source>
        <strain evidence="3 4">DSM 24875</strain>
    </source>
</reference>